<feature type="compositionally biased region" description="Pro residues" evidence="1">
    <location>
        <begin position="159"/>
        <end position="172"/>
    </location>
</feature>
<feature type="compositionally biased region" description="Gly residues" evidence="1">
    <location>
        <begin position="326"/>
        <end position="338"/>
    </location>
</feature>
<feature type="domain" description="Phage shock protein PspC N-terminal" evidence="3">
    <location>
        <begin position="26"/>
        <end position="76"/>
    </location>
</feature>
<feature type="transmembrane region" description="Helical" evidence="2">
    <location>
        <begin position="221"/>
        <end position="242"/>
    </location>
</feature>
<sequence length="490" mass="51968">MSENPVPSNATDNFFNSLRGSDWFRAQPRWVGGVCSGLAYRLGWDVRLVRGLAIVLTLLLWFPLVLYGIAWLLMPDGPRGPIQAQQLVHGDFTGQQVGAGAAIILGLATMPASWIWLPGPFAWVVLIGAALIFIVFMASSGTRSSHSPERSQPMTNSVPPTPASEPQRPQPNPAAAGTYPGQPGSVPPPPPGAPGPQGNWNQPKYYYPAPRPQAPALSNTAAFIGLGLVLVISAVGISLLYATSNPMGVVLASIGAVVAVTGAFLAGAALRGKRGGWFLIFSIVGAVLLLPATLAGLGFGAVISDRHVEYQMDVVPFAEEFGHGGPGEWHLSGGGETGPGEQSADDSALVSTHRWLDHTQTRVSAVDSEVVWDLTGTPADQNPALDLEAVNSDITILVTEDQLPSISMLDQFDSEIEVDAHRTQVSERALEKWAKDGFVPAEFPNQEFRQELNLSLTLNDSDLNIIFLPADPAARSGLHIDGFETAQSGA</sequence>
<protein>
    <submittedName>
        <fullName evidence="4">PspC domain-containing protein</fullName>
    </submittedName>
</protein>
<feature type="transmembrane region" description="Helical" evidence="2">
    <location>
        <begin position="277"/>
        <end position="303"/>
    </location>
</feature>
<keyword evidence="2" id="KW-0472">Membrane</keyword>
<feature type="transmembrane region" description="Helical" evidence="2">
    <location>
        <begin position="52"/>
        <end position="74"/>
    </location>
</feature>
<evidence type="ECO:0000256" key="2">
    <source>
        <dbReference type="SAM" id="Phobius"/>
    </source>
</evidence>
<dbReference type="KEGG" id="sapp:SAC06_06400"/>
<accession>A0AAU7V4Q4</accession>
<feature type="compositionally biased region" description="Pro residues" evidence="1">
    <location>
        <begin position="185"/>
        <end position="194"/>
    </location>
</feature>
<feature type="compositionally biased region" description="Polar residues" evidence="1">
    <location>
        <begin position="144"/>
        <end position="158"/>
    </location>
</feature>
<proteinExistence type="predicted"/>
<keyword evidence="2" id="KW-0812">Transmembrane</keyword>
<evidence type="ECO:0000259" key="3">
    <source>
        <dbReference type="Pfam" id="PF04024"/>
    </source>
</evidence>
<feature type="transmembrane region" description="Helical" evidence="2">
    <location>
        <begin position="121"/>
        <end position="140"/>
    </location>
</feature>
<evidence type="ECO:0000256" key="1">
    <source>
        <dbReference type="SAM" id="MobiDB-lite"/>
    </source>
</evidence>
<dbReference type="Pfam" id="PF04024">
    <property type="entry name" value="PspC"/>
    <property type="match status" value="1"/>
</dbReference>
<dbReference type="InterPro" id="IPR007168">
    <property type="entry name" value="Phageshock_PspC_N"/>
</dbReference>
<gene>
    <name evidence="4" type="ORF">SAC06_06400</name>
</gene>
<feature type="region of interest" description="Disordered" evidence="1">
    <location>
        <begin position="326"/>
        <end position="345"/>
    </location>
</feature>
<dbReference type="EMBL" id="CP138335">
    <property type="protein sequence ID" value="XBW07280.1"/>
    <property type="molecule type" value="Genomic_DNA"/>
</dbReference>
<evidence type="ECO:0000313" key="4">
    <source>
        <dbReference type="EMBL" id="XBW07280.1"/>
    </source>
</evidence>
<organism evidence="4">
    <name type="scientific">Scrofimicrobium appendicitidis</name>
    <dbReference type="NCBI Taxonomy" id="3079930"/>
    <lineage>
        <taxon>Bacteria</taxon>
        <taxon>Bacillati</taxon>
        <taxon>Actinomycetota</taxon>
        <taxon>Actinomycetes</taxon>
        <taxon>Actinomycetales</taxon>
        <taxon>Actinomycetaceae</taxon>
        <taxon>Scrofimicrobium</taxon>
    </lineage>
</organism>
<dbReference type="AlphaFoldDB" id="A0AAU7V4Q4"/>
<reference evidence="4" key="1">
    <citation type="submission" date="2023-11" db="EMBL/GenBank/DDBJ databases">
        <title>Scrofimicrobium hongkongense sp. nov., isolated from a patient with peritonitis.</title>
        <authorList>
            <person name="Lao H.Y."/>
            <person name="Wong A.Y.P."/>
            <person name="Ng T.L."/>
            <person name="Wong R.Y.L."/>
            <person name="Yau M.C.Y."/>
            <person name="Lam J.Y.W."/>
            <person name="Siu G.K.H."/>
        </authorList>
    </citation>
    <scope>NUCLEOTIDE SEQUENCE</scope>
    <source>
        <strain evidence="4">R131</strain>
    </source>
</reference>
<feature type="region of interest" description="Disordered" evidence="1">
    <location>
        <begin position="144"/>
        <end position="204"/>
    </location>
</feature>
<feature type="transmembrane region" description="Helical" evidence="2">
    <location>
        <begin position="248"/>
        <end position="270"/>
    </location>
</feature>
<keyword evidence="2" id="KW-1133">Transmembrane helix</keyword>
<name>A0AAU7V4Q4_9ACTO</name>
<dbReference type="RefSeq" id="WP_350257486.1">
    <property type="nucleotide sequence ID" value="NZ_CP138335.1"/>
</dbReference>